<dbReference type="PANTHER" id="PTHR43060">
    <property type="entry name" value="3-HYDROXYISOBUTYRATE DEHYDROGENASE-LIKE 1, MITOCHONDRIAL-RELATED"/>
    <property type="match status" value="1"/>
</dbReference>
<proteinExistence type="predicted"/>
<dbReference type="Gene3D" id="1.10.1040.10">
    <property type="entry name" value="N-(1-d-carboxylethyl)-l-norvaline Dehydrogenase, domain 2"/>
    <property type="match status" value="2"/>
</dbReference>
<organism evidence="1 2">
    <name type="scientific">Lepraria finkii</name>
    <dbReference type="NCBI Taxonomy" id="1340010"/>
    <lineage>
        <taxon>Eukaryota</taxon>
        <taxon>Fungi</taxon>
        <taxon>Dikarya</taxon>
        <taxon>Ascomycota</taxon>
        <taxon>Pezizomycotina</taxon>
        <taxon>Lecanoromycetes</taxon>
        <taxon>OSLEUM clade</taxon>
        <taxon>Lecanoromycetidae</taxon>
        <taxon>Lecanorales</taxon>
        <taxon>Lecanorineae</taxon>
        <taxon>Stereocaulaceae</taxon>
        <taxon>Lepraria</taxon>
    </lineage>
</organism>
<gene>
    <name evidence="1" type="ORF">ABVK25_007672</name>
</gene>
<dbReference type="Proteomes" id="UP001590951">
    <property type="component" value="Unassembled WGS sequence"/>
</dbReference>
<dbReference type="InterPro" id="IPR013328">
    <property type="entry name" value="6PGD_dom2"/>
</dbReference>
<name>A0ABR4B255_9LECA</name>
<keyword evidence="2" id="KW-1185">Reference proteome</keyword>
<accession>A0ABR4B255</accession>
<dbReference type="PANTHER" id="PTHR43060:SF17">
    <property type="entry name" value="L-THREONATE DEHYDROGENASE"/>
    <property type="match status" value="1"/>
</dbReference>
<protein>
    <submittedName>
        <fullName evidence="1">Uncharacterized protein</fullName>
    </submittedName>
</protein>
<dbReference type="EMBL" id="JBHFEH010000030">
    <property type="protein sequence ID" value="KAL2051980.1"/>
    <property type="molecule type" value="Genomic_DNA"/>
</dbReference>
<comment type="caution">
    <text evidence="1">The sequence shown here is derived from an EMBL/GenBank/DDBJ whole genome shotgun (WGS) entry which is preliminary data.</text>
</comment>
<sequence length="249" mass="27830">MASEAMGIVAAARLKTQEVFDELRYGEGESWMFNNRALHMLDPTLSPYSAITIIAKDVISLLASPSMTHSSDICCGVRGMITSTARDFKFPLSMISTAEQIYMTAISAGWGKEDDCVITRLYLPGRPKLVFQRAKAIDDTRSTDLSVDDIKDLMDGVHLAAIAEAMSFSEHLGIDTNLMYEIVINAAGPSTIFLKTFPDMQKGSWKLRSVAGVEETRDRLMHFVEKAYELRYLLFLSSAALQEFHRQLR</sequence>
<dbReference type="SUPFAM" id="SSF48179">
    <property type="entry name" value="6-phosphogluconate dehydrogenase C-terminal domain-like"/>
    <property type="match status" value="2"/>
</dbReference>
<dbReference type="InterPro" id="IPR008927">
    <property type="entry name" value="6-PGluconate_DH-like_C_sf"/>
</dbReference>
<evidence type="ECO:0000313" key="1">
    <source>
        <dbReference type="EMBL" id="KAL2051980.1"/>
    </source>
</evidence>
<evidence type="ECO:0000313" key="2">
    <source>
        <dbReference type="Proteomes" id="UP001590951"/>
    </source>
</evidence>
<reference evidence="1 2" key="1">
    <citation type="submission" date="2024-09" db="EMBL/GenBank/DDBJ databases">
        <title>Rethinking Asexuality: The Enigmatic Case of Functional Sexual Genes in Lepraria (Stereocaulaceae).</title>
        <authorList>
            <person name="Doellman M."/>
            <person name="Sun Y."/>
            <person name="Barcenas-Pena A."/>
            <person name="Lumbsch H.T."/>
            <person name="Grewe F."/>
        </authorList>
    </citation>
    <scope>NUCLEOTIDE SEQUENCE [LARGE SCALE GENOMIC DNA]</scope>
    <source>
        <strain evidence="1 2">Grewe 0041</strain>
    </source>
</reference>